<dbReference type="InterPro" id="IPR011032">
    <property type="entry name" value="GroES-like_sf"/>
</dbReference>
<dbReference type="Gene3D" id="3.90.180.10">
    <property type="entry name" value="Medium-chain alcohol dehydrogenases, catalytic domain"/>
    <property type="match status" value="2"/>
</dbReference>
<dbReference type="GO" id="GO:0016491">
    <property type="term" value="F:oxidoreductase activity"/>
    <property type="evidence" value="ECO:0007669"/>
    <property type="project" value="UniProtKB-KW"/>
</dbReference>
<evidence type="ECO:0000256" key="4">
    <source>
        <dbReference type="ARBA" id="ARBA00022833"/>
    </source>
</evidence>
<feature type="domain" description="Alcohol dehydrogenase-like C-terminal" evidence="6">
    <location>
        <begin position="155"/>
        <end position="209"/>
    </location>
</feature>
<evidence type="ECO:0000256" key="3">
    <source>
        <dbReference type="ARBA" id="ARBA00022723"/>
    </source>
</evidence>
<name>A0A9P4HTD3_9PEZI</name>
<accession>A0A9P4HTD3</accession>
<dbReference type="InterPro" id="IPR036291">
    <property type="entry name" value="NAD(P)-bd_dom_sf"/>
</dbReference>
<dbReference type="PANTHER" id="PTHR43350">
    <property type="entry name" value="NAD-DEPENDENT ALCOHOL DEHYDROGENASE"/>
    <property type="match status" value="1"/>
</dbReference>
<dbReference type="InterPro" id="IPR013149">
    <property type="entry name" value="ADH-like_C"/>
</dbReference>
<evidence type="ECO:0000259" key="6">
    <source>
        <dbReference type="Pfam" id="PF00107"/>
    </source>
</evidence>
<gene>
    <name evidence="7" type="ORF">K490DRAFT_74707</name>
</gene>
<dbReference type="EMBL" id="ML978726">
    <property type="protein sequence ID" value="KAF2086172.1"/>
    <property type="molecule type" value="Genomic_DNA"/>
</dbReference>
<evidence type="ECO:0000313" key="7">
    <source>
        <dbReference type="EMBL" id="KAF2086172.1"/>
    </source>
</evidence>
<keyword evidence="3" id="KW-0479">Metal-binding</keyword>
<comment type="similarity">
    <text evidence="2">Belongs to the zinc-containing alcohol dehydrogenase family.</text>
</comment>
<proteinExistence type="inferred from homology"/>
<evidence type="ECO:0000256" key="2">
    <source>
        <dbReference type="ARBA" id="ARBA00008072"/>
    </source>
</evidence>
<dbReference type="Pfam" id="PF00107">
    <property type="entry name" value="ADH_zinc_N"/>
    <property type="match status" value="1"/>
</dbReference>
<evidence type="ECO:0000313" key="8">
    <source>
        <dbReference type="Proteomes" id="UP000799776"/>
    </source>
</evidence>
<organism evidence="7 8">
    <name type="scientific">Saccharata proteae CBS 121410</name>
    <dbReference type="NCBI Taxonomy" id="1314787"/>
    <lineage>
        <taxon>Eukaryota</taxon>
        <taxon>Fungi</taxon>
        <taxon>Dikarya</taxon>
        <taxon>Ascomycota</taxon>
        <taxon>Pezizomycotina</taxon>
        <taxon>Dothideomycetes</taxon>
        <taxon>Dothideomycetes incertae sedis</taxon>
        <taxon>Botryosphaeriales</taxon>
        <taxon>Saccharataceae</taxon>
        <taxon>Saccharata</taxon>
    </lineage>
</organism>
<dbReference type="SUPFAM" id="SSF50129">
    <property type="entry name" value="GroES-like"/>
    <property type="match status" value="1"/>
</dbReference>
<keyword evidence="8" id="KW-1185">Reference proteome</keyword>
<keyword evidence="4" id="KW-0862">Zinc</keyword>
<keyword evidence="5" id="KW-0560">Oxidoreductase</keyword>
<evidence type="ECO:0000256" key="5">
    <source>
        <dbReference type="ARBA" id="ARBA00023002"/>
    </source>
</evidence>
<comment type="cofactor">
    <cofactor evidence="1">
        <name>Zn(2+)</name>
        <dbReference type="ChEBI" id="CHEBI:29105"/>
    </cofactor>
</comment>
<reference evidence="7" key="1">
    <citation type="journal article" date="2020" name="Stud. Mycol.">
        <title>101 Dothideomycetes genomes: a test case for predicting lifestyles and emergence of pathogens.</title>
        <authorList>
            <person name="Haridas S."/>
            <person name="Albert R."/>
            <person name="Binder M."/>
            <person name="Bloem J."/>
            <person name="Labutti K."/>
            <person name="Salamov A."/>
            <person name="Andreopoulos B."/>
            <person name="Baker S."/>
            <person name="Barry K."/>
            <person name="Bills G."/>
            <person name="Bluhm B."/>
            <person name="Cannon C."/>
            <person name="Castanera R."/>
            <person name="Culley D."/>
            <person name="Daum C."/>
            <person name="Ezra D."/>
            <person name="Gonzalez J."/>
            <person name="Henrissat B."/>
            <person name="Kuo A."/>
            <person name="Liang C."/>
            <person name="Lipzen A."/>
            <person name="Lutzoni F."/>
            <person name="Magnuson J."/>
            <person name="Mondo S."/>
            <person name="Nolan M."/>
            <person name="Ohm R."/>
            <person name="Pangilinan J."/>
            <person name="Park H.-J."/>
            <person name="Ramirez L."/>
            <person name="Alfaro M."/>
            <person name="Sun H."/>
            <person name="Tritt A."/>
            <person name="Yoshinaga Y."/>
            <person name="Zwiers L.-H."/>
            <person name="Turgeon B."/>
            <person name="Goodwin S."/>
            <person name="Spatafora J."/>
            <person name="Crous P."/>
            <person name="Grigoriev I."/>
        </authorList>
    </citation>
    <scope>NUCLEOTIDE SEQUENCE</scope>
    <source>
        <strain evidence="7">CBS 121410</strain>
    </source>
</reference>
<sequence length="302" mass="32710">MATSRALALEDIVLRELRNDELLIEISVSSICHTDLHCGCGCVRKIGSAVTIARPVDPVLLSSSYCGTYVVCRTRPPSHCHDRFSINFLGERATFANHTIVNEKSFVNVAGLGLSNYVLKILAPFGCGLRTGSGTVINVAKATEYDTIAIVGMGGVGLAAVMAVKTCKCKIIIGVDIVQSRLDFAKSLGATHTINFSDLSLKSLISAVRKPVAVEIESTRTLGKIIQVGTDFMVSGKQDVGAIQGHSRPRQYLPRLVEWYKQGIFQVEKIVKSYAVEDWECVVKATKDGTVVKPILVNPFPE</sequence>
<dbReference type="Proteomes" id="UP000799776">
    <property type="component" value="Unassembled WGS sequence"/>
</dbReference>
<dbReference type="PANTHER" id="PTHR43350:SF2">
    <property type="entry name" value="GROES-LIKE ZINC-BINDING ALCOHOL DEHYDROGENASE FAMILY PROTEIN"/>
    <property type="match status" value="1"/>
</dbReference>
<dbReference type="AlphaFoldDB" id="A0A9P4HTD3"/>
<dbReference type="Gene3D" id="3.40.50.720">
    <property type="entry name" value="NAD(P)-binding Rossmann-like Domain"/>
    <property type="match status" value="2"/>
</dbReference>
<evidence type="ECO:0000256" key="1">
    <source>
        <dbReference type="ARBA" id="ARBA00001947"/>
    </source>
</evidence>
<comment type="caution">
    <text evidence="7">The sequence shown here is derived from an EMBL/GenBank/DDBJ whole genome shotgun (WGS) entry which is preliminary data.</text>
</comment>
<protein>
    <submittedName>
        <fullName evidence="7">NAD(P)-binding protein</fullName>
    </submittedName>
</protein>
<dbReference type="OrthoDB" id="1560166at2759"/>
<dbReference type="GO" id="GO:0046872">
    <property type="term" value="F:metal ion binding"/>
    <property type="evidence" value="ECO:0007669"/>
    <property type="project" value="UniProtKB-KW"/>
</dbReference>
<dbReference type="SUPFAM" id="SSF51735">
    <property type="entry name" value="NAD(P)-binding Rossmann-fold domains"/>
    <property type="match status" value="1"/>
</dbReference>